<feature type="chain" id="PRO_5044569886" evidence="1">
    <location>
        <begin position="40"/>
        <end position="116"/>
    </location>
</feature>
<dbReference type="PROSITE" id="PS50846">
    <property type="entry name" value="HMA_2"/>
    <property type="match status" value="1"/>
</dbReference>
<keyword evidence="8" id="KW-1185">Reference proteome</keyword>
<evidence type="ECO:0000259" key="2">
    <source>
        <dbReference type="PROSITE" id="PS50846"/>
    </source>
</evidence>
<dbReference type="Proteomes" id="UP000287388">
    <property type="component" value="Chromosome"/>
</dbReference>
<reference evidence="4 8" key="3">
    <citation type="submission" date="2020-12" db="EMBL/GenBank/DDBJ databases">
        <title>FDA dAtabase for Regulatory Grade micrObial Sequences (FDA-ARGOS): Supporting development and validation of Infectious Disease Dx tests.</title>
        <authorList>
            <person name="Kerrigan L."/>
            <person name="Long C."/>
            <person name="Tallon L."/>
            <person name="Sadzewicz L."/>
            <person name="Zhao X."/>
            <person name="Boylan J."/>
            <person name="Ott S."/>
            <person name="Bowen H."/>
            <person name="Vavikolanu K."/>
            <person name="Mehta A."/>
            <person name="Aluvathingal J."/>
            <person name="Nadendla S."/>
            <person name="Yan Y."/>
            <person name="Sichtig H."/>
        </authorList>
    </citation>
    <scope>NUCLEOTIDE SEQUENCE [LARGE SCALE GENOMIC DNA]</scope>
    <source>
        <strain evidence="4 8">FDAARGOS_1026</strain>
    </source>
</reference>
<proteinExistence type="predicted"/>
<evidence type="ECO:0000313" key="8">
    <source>
        <dbReference type="Proteomes" id="UP000596117"/>
    </source>
</evidence>
<dbReference type="EMBL" id="CP066026">
    <property type="protein sequence ID" value="QQB87507.1"/>
    <property type="molecule type" value="Genomic_DNA"/>
</dbReference>
<dbReference type="InterPro" id="IPR006121">
    <property type="entry name" value="HMA_dom"/>
</dbReference>
<dbReference type="EMBL" id="UAQM01000006">
    <property type="protein sequence ID" value="SPU43890.1"/>
    <property type="molecule type" value="Genomic_DNA"/>
</dbReference>
<dbReference type="Proteomes" id="UP000596117">
    <property type="component" value="Chromosome"/>
</dbReference>
<dbReference type="KEGG" id="bdm:EQG53_12500"/>
<evidence type="ECO:0000256" key="1">
    <source>
        <dbReference type="SAM" id="SignalP"/>
    </source>
</evidence>
<dbReference type="EMBL" id="CP035093">
    <property type="protein sequence ID" value="QAT15110.1"/>
    <property type="molecule type" value="Genomic_DNA"/>
</dbReference>
<name>A0A246KFU5_BREDI</name>
<feature type="domain" description="HMA" evidence="2">
    <location>
        <begin position="42"/>
        <end position="111"/>
    </location>
</feature>
<evidence type="ECO:0000313" key="4">
    <source>
        <dbReference type="EMBL" id="QQB87507.1"/>
    </source>
</evidence>
<dbReference type="SUPFAM" id="SSF55008">
    <property type="entry name" value="HMA, heavy metal-associated domain"/>
    <property type="match status" value="1"/>
</dbReference>
<gene>
    <name evidence="5" type="primary">merP</name>
    <name evidence="3" type="ORF">EQG53_12500</name>
    <name evidence="4" type="ORF">I6H83_09950</name>
    <name evidence="5" type="ORF">NCTC11165_01284</name>
</gene>
<dbReference type="Pfam" id="PF00403">
    <property type="entry name" value="HMA"/>
    <property type="match status" value="1"/>
</dbReference>
<dbReference type="Proteomes" id="UP000250358">
    <property type="component" value="Unassembled WGS sequence"/>
</dbReference>
<dbReference type="AlphaFoldDB" id="A0A246KFU5"/>
<organism evidence="5 6">
    <name type="scientific">Brevundimonas diminuta</name>
    <name type="common">Pseudomonas diminuta</name>
    <dbReference type="NCBI Taxonomy" id="293"/>
    <lineage>
        <taxon>Bacteria</taxon>
        <taxon>Pseudomonadati</taxon>
        <taxon>Pseudomonadota</taxon>
        <taxon>Alphaproteobacteria</taxon>
        <taxon>Caulobacterales</taxon>
        <taxon>Caulobacteraceae</taxon>
        <taxon>Brevundimonas</taxon>
    </lineage>
</organism>
<evidence type="ECO:0000313" key="6">
    <source>
        <dbReference type="Proteomes" id="UP000250358"/>
    </source>
</evidence>
<keyword evidence="1" id="KW-0732">Signal</keyword>
<dbReference type="InterPro" id="IPR036163">
    <property type="entry name" value="HMA_dom_sf"/>
</dbReference>
<dbReference type="Gene3D" id="3.30.70.100">
    <property type="match status" value="1"/>
</dbReference>
<reference evidence="3 7" key="2">
    <citation type="submission" date="2019-01" db="EMBL/GenBank/DDBJ databases">
        <title>Brevundimonas diminuta Genome sequencing and assembly.</title>
        <authorList>
            <person name="Chen H."/>
        </authorList>
    </citation>
    <scope>NUCLEOTIDE SEQUENCE [LARGE SCALE GENOMIC DNA]</scope>
    <source>
        <strain evidence="3">ATCC</strain>
        <strain evidence="7">ATCC(B) 19146</strain>
    </source>
</reference>
<dbReference type="GO" id="GO:0046872">
    <property type="term" value="F:metal ion binding"/>
    <property type="evidence" value="ECO:0007669"/>
    <property type="project" value="InterPro"/>
</dbReference>
<reference evidence="5 6" key="1">
    <citation type="submission" date="2018-06" db="EMBL/GenBank/DDBJ databases">
        <authorList>
            <consortium name="Pathogen Informatics"/>
            <person name="Doyle S."/>
        </authorList>
    </citation>
    <scope>NUCLEOTIDE SEQUENCE [LARGE SCALE GENOMIC DNA]</scope>
    <source>
        <strain evidence="5 6">NCTC11165</strain>
    </source>
</reference>
<evidence type="ECO:0000313" key="7">
    <source>
        <dbReference type="Proteomes" id="UP000287388"/>
    </source>
</evidence>
<dbReference type="CDD" id="cd00371">
    <property type="entry name" value="HMA"/>
    <property type="match status" value="1"/>
</dbReference>
<sequence>MLRRCYSAREFLEIKAMTLSIRAALAVAAALFTAETAQAAERTVTLDVTNVSCVTCAPIVRRAISRVPGVTAVSVNPGDAGRAVATVTYDDVRVTPTVLAQASTNAGYPARVRASH</sequence>
<evidence type="ECO:0000313" key="5">
    <source>
        <dbReference type="EMBL" id="SPU43890.1"/>
    </source>
</evidence>
<accession>A0A246KFU5</accession>
<evidence type="ECO:0000313" key="3">
    <source>
        <dbReference type="EMBL" id="QAT15110.1"/>
    </source>
</evidence>
<feature type="signal peptide" evidence="1">
    <location>
        <begin position="1"/>
        <end position="39"/>
    </location>
</feature>
<protein>
    <submittedName>
        <fullName evidence="4">Cation transporter</fullName>
    </submittedName>
    <submittedName>
        <fullName evidence="3">Mercury transporter</fullName>
    </submittedName>
    <submittedName>
        <fullName evidence="5">Periplasmic mercury ion-binding protein</fullName>
    </submittedName>
</protein>